<feature type="region of interest" description="Disordered" evidence="1">
    <location>
        <begin position="37"/>
        <end position="99"/>
    </location>
</feature>
<sequence>MRPDARGISSPVLEDRPIPTARAALLACLPLACSSKTEGSASATTDPGTTQPESTSTTGTSAAPTSATGSSSTATTTAGPSTSTTSMTTSTSTGVETGPLGACALEPVTVRCDNFLVGYYFDPVTMTCKSFDHGECGGEVVPFETLADCLVACEGCETDCETSTGSSSGA</sequence>
<accession>A0ABT5DZ95</accession>
<evidence type="ECO:0000256" key="1">
    <source>
        <dbReference type="SAM" id="MobiDB-lite"/>
    </source>
</evidence>
<comment type="caution">
    <text evidence="3">The sequence shown here is derived from an EMBL/GenBank/DDBJ whole genome shotgun (WGS) entry which is preliminary data.</text>
</comment>
<feature type="compositionally biased region" description="Polar residues" evidence="1">
    <location>
        <begin position="37"/>
        <end position="46"/>
    </location>
</feature>
<evidence type="ECO:0000313" key="4">
    <source>
        <dbReference type="Proteomes" id="UP001221686"/>
    </source>
</evidence>
<name>A0ABT5DZ95_9BACT</name>
<reference evidence="3 4" key="1">
    <citation type="submission" date="2022-11" db="EMBL/GenBank/DDBJ databases">
        <title>Minimal conservation of predation-associated metabolite biosynthetic gene clusters underscores biosynthetic potential of Myxococcota including descriptions for ten novel species: Archangium lansinium sp. nov., Myxococcus landrumus sp. nov., Nannocystis bai.</title>
        <authorList>
            <person name="Ahearne A."/>
            <person name="Stevens C."/>
            <person name="Dowd S."/>
        </authorList>
    </citation>
    <scope>NUCLEOTIDE SEQUENCE [LARGE SCALE GENOMIC DNA]</scope>
    <source>
        <strain evidence="3 4">BB15-2</strain>
    </source>
</reference>
<gene>
    <name evidence="3" type="ORF">POL25_12745</name>
</gene>
<organism evidence="3 4">
    <name type="scientific">Nannocystis bainbridge</name>
    <dbReference type="NCBI Taxonomy" id="2995303"/>
    <lineage>
        <taxon>Bacteria</taxon>
        <taxon>Pseudomonadati</taxon>
        <taxon>Myxococcota</taxon>
        <taxon>Polyangia</taxon>
        <taxon>Nannocystales</taxon>
        <taxon>Nannocystaceae</taxon>
        <taxon>Nannocystis</taxon>
    </lineage>
</organism>
<dbReference type="RefSeq" id="WP_272086251.1">
    <property type="nucleotide sequence ID" value="NZ_JAQNDL010000001.1"/>
</dbReference>
<feature type="compositionally biased region" description="Low complexity" evidence="1">
    <location>
        <begin position="47"/>
        <end position="94"/>
    </location>
</feature>
<feature type="domain" description="BPTI/Kunitz inhibitor" evidence="2">
    <location>
        <begin position="103"/>
        <end position="153"/>
    </location>
</feature>
<keyword evidence="4" id="KW-1185">Reference proteome</keyword>
<evidence type="ECO:0000313" key="3">
    <source>
        <dbReference type="EMBL" id="MDC0717767.1"/>
    </source>
</evidence>
<dbReference type="InterPro" id="IPR002223">
    <property type="entry name" value="Kunitz_BPTI"/>
</dbReference>
<dbReference type="PROSITE" id="PS50279">
    <property type="entry name" value="BPTI_KUNITZ_2"/>
    <property type="match status" value="1"/>
</dbReference>
<dbReference type="SUPFAM" id="SSF57362">
    <property type="entry name" value="BPTI-like"/>
    <property type="match status" value="1"/>
</dbReference>
<dbReference type="InterPro" id="IPR036880">
    <property type="entry name" value="Kunitz_BPTI_sf"/>
</dbReference>
<proteinExistence type="predicted"/>
<dbReference type="CDD" id="cd00109">
    <property type="entry name" value="Kunitz-type"/>
    <property type="match status" value="1"/>
</dbReference>
<dbReference type="Gene3D" id="4.10.410.10">
    <property type="entry name" value="Pancreatic trypsin inhibitor Kunitz domain"/>
    <property type="match status" value="1"/>
</dbReference>
<evidence type="ECO:0000259" key="2">
    <source>
        <dbReference type="PROSITE" id="PS50279"/>
    </source>
</evidence>
<dbReference type="Proteomes" id="UP001221686">
    <property type="component" value="Unassembled WGS sequence"/>
</dbReference>
<dbReference type="Pfam" id="PF00014">
    <property type="entry name" value="Kunitz_BPTI"/>
    <property type="match status" value="1"/>
</dbReference>
<dbReference type="EMBL" id="JAQNDL010000001">
    <property type="protein sequence ID" value="MDC0717767.1"/>
    <property type="molecule type" value="Genomic_DNA"/>
</dbReference>
<protein>
    <submittedName>
        <fullName evidence="3">BPTI/Kunitz domain-containing protein</fullName>
    </submittedName>
</protein>
<dbReference type="SMART" id="SM00131">
    <property type="entry name" value="KU"/>
    <property type="match status" value="1"/>
</dbReference>